<feature type="non-terminal residue" evidence="1">
    <location>
        <position position="92"/>
    </location>
</feature>
<proteinExistence type="predicted"/>
<evidence type="ECO:0000313" key="1">
    <source>
        <dbReference type="EMBL" id="KAI4813149.1"/>
    </source>
</evidence>
<feature type="non-terminal residue" evidence="1">
    <location>
        <position position="1"/>
    </location>
</feature>
<sequence>QPRLLDNAIENGRCNFNGEPVGFKGQENMARLLPSTIRPLKHQPDHPDRPPLNIPPFSPVLGPDAQPCILDSYWSDHLHRGRDGGDNKLITG</sequence>
<organism evidence="1 2">
    <name type="scientific">Chaenocephalus aceratus</name>
    <name type="common">Blackfin icefish</name>
    <name type="synonym">Chaenichthys aceratus</name>
    <dbReference type="NCBI Taxonomy" id="36190"/>
    <lineage>
        <taxon>Eukaryota</taxon>
        <taxon>Metazoa</taxon>
        <taxon>Chordata</taxon>
        <taxon>Craniata</taxon>
        <taxon>Vertebrata</taxon>
        <taxon>Euteleostomi</taxon>
        <taxon>Actinopterygii</taxon>
        <taxon>Neopterygii</taxon>
        <taxon>Teleostei</taxon>
        <taxon>Neoteleostei</taxon>
        <taxon>Acanthomorphata</taxon>
        <taxon>Eupercaria</taxon>
        <taxon>Perciformes</taxon>
        <taxon>Notothenioidei</taxon>
        <taxon>Channichthyidae</taxon>
        <taxon>Chaenocephalus</taxon>
    </lineage>
</organism>
<evidence type="ECO:0000313" key="2">
    <source>
        <dbReference type="Proteomes" id="UP001057452"/>
    </source>
</evidence>
<accession>A0ACB9WJJ1</accession>
<comment type="caution">
    <text evidence="1">The sequence shown here is derived from an EMBL/GenBank/DDBJ whole genome shotgun (WGS) entry which is preliminary data.</text>
</comment>
<keyword evidence="2" id="KW-1185">Reference proteome</keyword>
<name>A0ACB9WJJ1_CHAAC</name>
<protein>
    <submittedName>
        <fullName evidence="1">Uncharacterized protein</fullName>
    </submittedName>
</protein>
<reference evidence="1" key="1">
    <citation type="submission" date="2022-05" db="EMBL/GenBank/DDBJ databases">
        <title>Chromosome-level genome of Chaenocephalus aceratus.</title>
        <authorList>
            <person name="Park H."/>
        </authorList>
    </citation>
    <scope>NUCLEOTIDE SEQUENCE</scope>
    <source>
        <strain evidence="1">KU_202001</strain>
    </source>
</reference>
<gene>
    <name evidence="1" type="ORF">KUCAC02_024497</name>
</gene>
<dbReference type="EMBL" id="CM043806">
    <property type="protein sequence ID" value="KAI4813149.1"/>
    <property type="molecule type" value="Genomic_DNA"/>
</dbReference>
<dbReference type="Proteomes" id="UP001057452">
    <property type="component" value="Chromosome 22"/>
</dbReference>